<dbReference type="Proteomes" id="UP000028194">
    <property type="component" value="Chromosome"/>
</dbReference>
<dbReference type="Pfam" id="PF18550">
    <property type="entry name" value="NitrOD2"/>
    <property type="match status" value="1"/>
</dbReference>
<protein>
    <submittedName>
        <fullName evidence="3">Response regulator with CheY-like receiver, AAA-type ATPase, and DNA-binding domains</fullName>
    </submittedName>
</protein>
<dbReference type="PROSITE" id="PS50110">
    <property type="entry name" value="RESPONSE_REGULATORY"/>
    <property type="match status" value="1"/>
</dbReference>
<keyword evidence="3" id="KW-0238">DNA-binding</keyword>
<dbReference type="Gene3D" id="3.40.50.2300">
    <property type="match status" value="1"/>
</dbReference>
<keyword evidence="1" id="KW-0597">Phosphoprotein</keyword>
<keyword evidence="4" id="KW-1185">Reference proteome</keyword>
<dbReference type="InterPro" id="IPR041226">
    <property type="entry name" value="NitrOD2"/>
</dbReference>
<dbReference type="eggNOG" id="arCOG02391">
    <property type="taxonomic scope" value="Archaea"/>
</dbReference>
<dbReference type="SUPFAM" id="SSF52172">
    <property type="entry name" value="CheY-like"/>
    <property type="match status" value="1"/>
</dbReference>
<dbReference type="PANTHER" id="PTHR44591">
    <property type="entry name" value="STRESS RESPONSE REGULATOR PROTEIN 1"/>
    <property type="match status" value="1"/>
</dbReference>
<evidence type="ECO:0000259" key="2">
    <source>
        <dbReference type="PROSITE" id="PS50110"/>
    </source>
</evidence>
<dbReference type="AlphaFoldDB" id="A0A075MSY5"/>
<dbReference type="EMBL" id="CP007174">
    <property type="protein sequence ID" value="AIF82449.1"/>
    <property type="molecule type" value="Genomic_DNA"/>
</dbReference>
<reference evidence="3 4" key="1">
    <citation type="journal article" date="2014" name="PLoS ONE">
        <title>Genome Sequence of Candidatus Nitrososphaera evergladensis from Group I.1b Enriched from Everglades Soil Reveals Novel Genomic Features of the Ammonia-Oxidizing Archaea.</title>
        <authorList>
            <person name="Zhalnina K.V."/>
            <person name="Dias R."/>
            <person name="Leonard M.T."/>
            <person name="Dorr de Quadros P."/>
            <person name="Camargo F.A."/>
            <person name="Drew J.C."/>
            <person name="Farmerie W.G."/>
            <person name="Daroub S.H."/>
            <person name="Triplett E.W."/>
        </authorList>
    </citation>
    <scope>NUCLEOTIDE SEQUENCE [LARGE SCALE GENOMIC DNA]</scope>
    <source>
        <strain evidence="3 4">SR1</strain>
    </source>
</reference>
<organism evidence="3 4">
    <name type="scientific">Candidatus Nitrososphaera evergladensis SR1</name>
    <dbReference type="NCBI Taxonomy" id="1459636"/>
    <lineage>
        <taxon>Archaea</taxon>
        <taxon>Nitrososphaerota</taxon>
        <taxon>Nitrososphaeria</taxon>
        <taxon>Nitrososphaerales</taxon>
        <taxon>Nitrososphaeraceae</taxon>
        <taxon>Nitrososphaera</taxon>
    </lineage>
</organism>
<dbReference type="InterPro" id="IPR050595">
    <property type="entry name" value="Bact_response_regulator"/>
</dbReference>
<dbReference type="InterPro" id="IPR011006">
    <property type="entry name" value="CheY-like_superfamily"/>
</dbReference>
<dbReference type="CDD" id="cd00156">
    <property type="entry name" value="REC"/>
    <property type="match status" value="1"/>
</dbReference>
<dbReference type="PANTHER" id="PTHR44591:SF21">
    <property type="entry name" value="TWO-COMPONENT RESPONSE REGULATOR"/>
    <property type="match status" value="1"/>
</dbReference>
<dbReference type="KEGG" id="nev:NTE_00367"/>
<evidence type="ECO:0000256" key="1">
    <source>
        <dbReference type="ARBA" id="ARBA00022553"/>
    </source>
</evidence>
<proteinExistence type="predicted"/>
<dbReference type="SMART" id="SM00448">
    <property type="entry name" value="REC"/>
    <property type="match status" value="1"/>
</dbReference>
<evidence type="ECO:0000313" key="3">
    <source>
        <dbReference type="EMBL" id="AIF82449.1"/>
    </source>
</evidence>
<gene>
    <name evidence="3" type="ORF">NTE_00367</name>
</gene>
<name>A0A075MSY5_9ARCH</name>
<dbReference type="InterPro" id="IPR001789">
    <property type="entry name" value="Sig_transdc_resp-reg_receiver"/>
</dbReference>
<accession>A0A075MSY5</accession>
<dbReference type="HOGENOM" id="CLU_1136018_0_0_2"/>
<evidence type="ECO:0000313" key="4">
    <source>
        <dbReference type="Proteomes" id="UP000028194"/>
    </source>
</evidence>
<feature type="domain" description="Response regulatory" evidence="2">
    <location>
        <begin position="115"/>
        <end position="240"/>
    </location>
</feature>
<dbReference type="GO" id="GO:0003677">
    <property type="term" value="F:DNA binding"/>
    <property type="evidence" value="ECO:0007669"/>
    <property type="project" value="UniProtKB-KW"/>
</dbReference>
<dbReference type="GO" id="GO:0000160">
    <property type="term" value="P:phosphorelay signal transduction system"/>
    <property type="evidence" value="ECO:0007669"/>
    <property type="project" value="InterPro"/>
</dbReference>
<dbReference type="Pfam" id="PF00072">
    <property type="entry name" value="Response_reg"/>
    <property type="match status" value="1"/>
</dbReference>
<sequence>MKCEIVENDTDKVAQSILHNLENTFGARVFDALMAEVLDSYLGNEMDALAVIKKRPDLFDRAFVEFLGEPGEKLLSTACKDVSAMLHLGRSVAYSKVGDLVKWMKAVVVASHNPRIMVIDDEQDILTVVETFLQDGGWEVDTFDNPLKALEYFKENNCSDCNDDDNYYSIVLIDVRMPAMSGLDLATELLKIRSDTKILLMTAFELEKEMQDRLPVTKHEDILKKPFQLEQVCTAIKKTMTLTH</sequence>
<dbReference type="STRING" id="1459636.NTE_00367"/>